<dbReference type="RefSeq" id="WP_345291613.1">
    <property type="nucleotide sequence ID" value="NZ_BAABFV010000001.1"/>
</dbReference>
<proteinExistence type="predicted"/>
<keyword evidence="3" id="KW-1185">Reference proteome</keyword>
<gene>
    <name evidence="2" type="ORF">GCM10023151_04890</name>
</gene>
<comment type="caution">
    <text evidence="2">The sequence shown here is derived from an EMBL/GenBank/DDBJ whole genome shotgun (WGS) entry which is preliminary data.</text>
</comment>
<dbReference type="InterPro" id="IPR036770">
    <property type="entry name" value="Ankyrin_rpt-contain_sf"/>
</dbReference>
<dbReference type="SUPFAM" id="SSF48403">
    <property type="entry name" value="Ankyrin repeat"/>
    <property type="match status" value="1"/>
</dbReference>
<evidence type="ECO:0000256" key="1">
    <source>
        <dbReference type="PROSITE-ProRule" id="PRU00023"/>
    </source>
</evidence>
<evidence type="ECO:0000313" key="2">
    <source>
        <dbReference type="EMBL" id="GAA4356703.1"/>
    </source>
</evidence>
<evidence type="ECO:0000313" key="3">
    <source>
        <dbReference type="Proteomes" id="UP001501011"/>
    </source>
</evidence>
<dbReference type="EMBL" id="BAABFV010000001">
    <property type="protein sequence ID" value="GAA4356703.1"/>
    <property type="molecule type" value="Genomic_DNA"/>
</dbReference>
<organism evidence="2 3">
    <name type="scientific">Kangiella marina</name>
    <dbReference type="NCBI Taxonomy" id="1079178"/>
    <lineage>
        <taxon>Bacteria</taxon>
        <taxon>Pseudomonadati</taxon>
        <taxon>Pseudomonadota</taxon>
        <taxon>Gammaproteobacteria</taxon>
        <taxon>Kangiellales</taxon>
        <taxon>Kangiellaceae</taxon>
        <taxon>Kangiella</taxon>
    </lineage>
</organism>
<accession>A0ABP8IDI4</accession>
<dbReference type="Proteomes" id="UP001501011">
    <property type="component" value="Unassembled WGS sequence"/>
</dbReference>
<name>A0ABP8IDI4_9GAMM</name>
<dbReference type="PROSITE" id="PS50088">
    <property type="entry name" value="ANK_REPEAT"/>
    <property type="match status" value="1"/>
</dbReference>
<dbReference type="InterPro" id="IPR002110">
    <property type="entry name" value="Ankyrin_rpt"/>
</dbReference>
<sequence length="237" mass="27114">MKEIMYIVILAAISLATLPVCSKGNKNLGNNELVGEVESNCDKYSKDELFQKLMDSYSSKDLKRYSTTISCFRSQTSNDEEFIPIFYLVAYSDDDSYVLEVIESINNINLKLPTEEYIIHFATEKGSMKLVERIIELGGNANVKSDFNLMPIDIAIQKDLGLFELLLKNTKLNRRDSKNLVSSIIMHSNRNKFAMVELLLKSDNFYKDKELLDYMEYISSLRGYNDILGLVKGYNSN</sequence>
<evidence type="ECO:0008006" key="4">
    <source>
        <dbReference type="Google" id="ProtNLM"/>
    </source>
</evidence>
<protein>
    <recommendedName>
        <fullName evidence="4">Ankyrin repeat domain-containing protein</fullName>
    </recommendedName>
</protein>
<dbReference type="Gene3D" id="1.25.40.20">
    <property type="entry name" value="Ankyrin repeat-containing domain"/>
    <property type="match status" value="1"/>
</dbReference>
<reference evidence="3" key="1">
    <citation type="journal article" date="2019" name="Int. J. Syst. Evol. Microbiol.">
        <title>The Global Catalogue of Microorganisms (GCM) 10K type strain sequencing project: providing services to taxonomists for standard genome sequencing and annotation.</title>
        <authorList>
            <consortium name="The Broad Institute Genomics Platform"/>
            <consortium name="The Broad Institute Genome Sequencing Center for Infectious Disease"/>
            <person name="Wu L."/>
            <person name="Ma J."/>
        </authorList>
    </citation>
    <scope>NUCLEOTIDE SEQUENCE [LARGE SCALE GENOMIC DNA]</scope>
    <source>
        <strain evidence="3">JCM 17728</strain>
    </source>
</reference>
<feature type="repeat" description="ANK" evidence="1">
    <location>
        <begin position="114"/>
        <end position="146"/>
    </location>
</feature>
<keyword evidence="1" id="KW-0040">ANK repeat</keyword>